<evidence type="ECO:0000313" key="2">
    <source>
        <dbReference type="EMBL" id="RPA91117.1"/>
    </source>
</evidence>
<feature type="region of interest" description="Disordered" evidence="1">
    <location>
        <begin position="174"/>
        <end position="194"/>
    </location>
</feature>
<dbReference type="Proteomes" id="UP000276215">
    <property type="component" value="Unassembled WGS sequence"/>
</dbReference>
<dbReference type="AlphaFoldDB" id="A0A3N4J1M6"/>
<name>A0A3N4J1M6_9PEZI</name>
<evidence type="ECO:0000313" key="3">
    <source>
        <dbReference type="Proteomes" id="UP000276215"/>
    </source>
</evidence>
<sequence>MTLHTGIVNTKIWYRDKTTLKYHDTVLYIVAYPRPGNRAAAFPPSLLSSSFFRSFPPGKQTTHSILSLSQSPTSAAVALLLPLELEMITTANHQLLYSLKAVEPPPPEVHTLRPCPPAWYKEKREKEKQNGLYEYSTVLYCTHAGLPSQEHFQFNWSNSVIVLISSIPPSTIPPSTIHPSTIHPSSQSASQSVIPTTATGSSALPYILLNSKASNK</sequence>
<keyword evidence="3" id="KW-1185">Reference proteome</keyword>
<protein>
    <submittedName>
        <fullName evidence="2">Uncharacterized protein</fullName>
    </submittedName>
</protein>
<evidence type="ECO:0000256" key="1">
    <source>
        <dbReference type="SAM" id="MobiDB-lite"/>
    </source>
</evidence>
<feature type="compositionally biased region" description="Low complexity" evidence="1">
    <location>
        <begin position="174"/>
        <end position="186"/>
    </location>
</feature>
<gene>
    <name evidence="2" type="ORF">L873DRAFT_1848443</name>
</gene>
<reference evidence="2 3" key="1">
    <citation type="journal article" date="2018" name="Nat. Ecol. Evol.">
        <title>Pezizomycetes genomes reveal the molecular basis of ectomycorrhizal truffle lifestyle.</title>
        <authorList>
            <person name="Murat C."/>
            <person name="Payen T."/>
            <person name="Noel B."/>
            <person name="Kuo A."/>
            <person name="Morin E."/>
            <person name="Chen J."/>
            <person name="Kohler A."/>
            <person name="Krizsan K."/>
            <person name="Balestrini R."/>
            <person name="Da Silva C."/>
            <person name="Montanini B."/>
            <person name="Hainaut M."/>
            <person name="Levati E."/>
            <person name="Barry K.W."/>
            <person name="Belfiori B."/>
            <person name="Cichocki N."/>
            <person name="Clum A."/>
            <person name="Dockter R.B."/>
            <person name="Fauchery L."/>
            <person name="Guy J."/>
            <person name="Iotti M."/>
            <person name="Le Tacon F."/>
            <person name="Lindquist E.A."/>
            <person name="Lipzen A."/>
            <person name="Malagnac F."/>
            <person name="Mello A."/>
            <person name="Molinier V."/>
            <person name="Miyauchi S."/>
            <person name="Poulain J."/>
            <person name="Riccioni C."/>
            <person name="Rubini A."/>
            <person name="Sitrit Y."/>
            <person name="Splivallo R."/>
            <person name="Traeger S."/>
            <person name="Wang M."/>
            <person name="Zifcakova L."/>
            <person name="Wipf D."/>
            <person name="Zambonelli A."/>
            <person name="Paolocci F."/>
            <person name="Nowrousian M."/>
            <person name="Ottonello S."/>
            <person name="Baldrian P."/>
            <person name="Spatafora J.W."/>
            <person name="Henrissat B."/>
            <person name="Nagy L.G."/>
            <person name="Aury J.M."/>
            <person name="Wincker P."/>
            <person name="Grigoriev I.V."/>
            <person name="Bonfante P."/>
            <person name="Martin F.M."/>
        </authorList>
    </citation>
    <scope>NUCLEOTIDE SEQUENCE [LARGE SCALE GENOMIC DNA]</scope>
    <source>
        <strain evidence="2 3">120613-1</strain>
    </source>
</reference>
<proteinExistence type="predicted"/>
<dbReference type="EMBL" id="ML120504">
    <property type="protein sequence ID" value="RPA91117.1"/>
    <property type="molecule type" value="Genomic_DNA"/>
</dbReference>
<accession>A0A3N4J1M6</accession>
<organism evidence="2 3">
    <name type="scientific">Choiromyces venosus 120613-1</name>
    <dbReference type="NCBI Taxonomy" id="1336337"/>
    <lineage>
        <taxon>Eukaryota</taxon>
        <taxon>Fungi</taxon>
        <taxon>Dikarya</taxon>
        <taxon>Ascomycota</taxon>
        <taxon>Pezizomycotina</taxon>
        <taxon>Pezizomycetes</taxon>
        <taxon>Pezizales</taxon>
        <taxon>Tuberaceae</taxon>
        <taxon>Choiromyces</taxon>
    </lineage>
</organism>